<evidence type="ECO:0000256" key="1">
    <source>
        <dbReference type="SAM" id="SignalP"/>
    </source>
</evidence>
<gene>
    <name evidence="2" type="ORF">JOF56_001490</name>
</gene>
<dbReference type="Proteomes" id="UP001519332">
    <property type="component" value="Unassembled WGS sequence"/>
</dbReference>
<organism evidence="2 3">
    <name type="scientific">Kibdelosporangium banguiense</name>
    <dbReference type="NCBI Taxonomy" id="1365924"/>
    <lineage>
        <taxon>Bacteria</taxon>
        <taxon>Bacillati</taxon>
        <taxon>Actinomycetota</taxon>
        <taxon>Actinomycetes</taxon>
        <taxon>Pseudonocardiales</taxon>
        <taxon>Pseudonocardiaceae</taxon>
        <taxon>Kibdelosporangium</taxon>
    </lineage>
</organism>
<reference evidence="2 3" key="1">
    <citation type="submission" date="2021-03" db="EMBL/GenBank/DDBJ databases">
        <title>Sequencing the genomes of 1000 actinobacteria strains.</title>
        <authorList>
            <person name="Klenk H.-P."/>
        </authorList>
    </citation>
    <scope>NUCLEOTIDE SEQUENCE [LARGE SCALE GENOMIC DNA]</scope>
    <source>
        <strain evidence="2 3">DSM 46670</strain>
    </source>
</reference>
<dbReference type="PROSITE" id="PS51257">
    <property type="entry name" value="PROKAR_LIPOPROTEIN"/>
    <property type="match status" value="1"/>
</dbReference>
<protein>
    <recommendedName>
        <fullName evidence="4">DUF4333 domain-containing protein</fullName>
    </recommendedName>
</protein>
<name>A0ABS4T9K7_9PSEU</name>
<feature type="chain" id="PRO_5045285914" description="DUF4333 domain-containing protein" evidence="1">
    <location>
        <begin position="23"/>
        <end position="280"/>
    </location>
</feature>
<comment type="caution">
    <text evidence="2">The sequence shown here is derived from an EMBL/GenBank/DDBJ whole genome shotgun (WGS) entry which is preliminary data.</text>
</comment>
<evidence type="ECO:0000313" key="3">
    <source>
        <dbReference type="Proteomes" id="UP001519332"/>
    </source>
</evidence>
<dbReference type="EMBL" id="JAGINW010000001">
    <property type="protein sequence ID" value="MBP2321105.1"/>
    <property type="molecule type" value="Genomic_DNA"/>
</dbReference>
<evidence type="ECO:0008006" key="4">
    <source>
        <dbReference type="Google" id="ProtNLM"/>
    </source>
</evidence>
<feature type="signal peptide" evidence="1">
    <location>
        <begin position="1"/>
        <end position="22"/>
    </location>
</feature>
<sequence>MRVRLRCVIVALFLLAGCGTDAATSSVPVPPDEWAAMRNIDSCAILDQAALAKLGQVKAPAFTGASAHNCVATITAPDGTQIVARAYVGERVVADAVPVDLGGVLAFQDASCSVTVKITGDTGISISIEGDDLEKQCAQARDVATAVAPKLKTPPQNQAASPFHGKDPCQPIDQFTKEIGALKQIRRPTIINCELAGADGSLLISYEIVNMEGHAHGEPVTVAGKEAMRHQESDTLDRCEVMVMLKPVLTNSYFTIRFQVMSGSDPCAKATNAANESARV</sequence>
<accession>A0ABS4T9K7</accession>
<keyword evidence="1" id="KW-0732">Signal</keyword>
<evidence type="ECO:0000313" key="2">
    <source>
        <dbReference type="EMBL" id="MBP2321105.1"/>
    </source>
</evidence>
<dbReference type="RefSeq" id="WP_209635762.1">
    <property type="nucleotide sequence ID" value="NZ_JAGINW010000001.1"/>
</dbReference>
<proteinExistence type="predicted"/>
<keyword evidence="3" id="KW-1185">Reference proteome</keyword>